<dbReference type="OrthoDB" id="9761935at2"/>
<keyword evidence="2" id="KW-1185">Reference proteome</keyword>
<sequence length="62" mass="6146">MLAAGPRRPAAHAEVRRLAQVMPEARLLTGPAATADAQRAFGAAGTGPARATAAAFVCFGAG</sequence>
<dbReference type="AlphaFoldDB" id="A0A2W2CGH7"/>
<dbReference type="Proteomes" id="UP000248749">
    <property type="component" value="Unassembled WGS sequence"/>
</dbReference>
<evidence type="ECO:0000313" key="2">
    <source>
        <dbReference type="Proteomes" id="UP000248749"/>
    </source>
</evidence>
<comment type="caution">
    <text evidence="1">The sequence shown here is derived from an EMBL/GenBank/DDBJ whole genome shotgun (WGS) entry which is preliminary data.</text>
</comment>
<gene>
    <name evidence="1" type="ORF">C1I99_15095</name>
</gene>
<reference evidence="1 2" key="1">
    <citation type="submission" date="2018-01" db="EMBL/GenBank/DDBJ databases">
        <title>Draft genome sequence of Salinispora sp. 13K206.</title>
        <authorList>
            <person name="Sahin N."/>
            <person name="Saygin H."/>
            <person name="Ay H."/>
        </authorList>
    </citation>
    <scope>NUCLEOTIDE SEQUENCE [LARGE SCALE GENOMIC DNA]</scope>
    <source>
        <strain evidence="1 2">13K206</strain>
    </source>
</reference>
<organism evidence="1 2">
    <name type="scientific">Micromonospora deserti</name>
    <dbReference type="NCBI Taxonomy" id="2070366"/>
    <lineage>
        <taxon>Bacteria</taxon>
        <taxon>Bacillati</taxon>
        <taxon>Actinomycetota</taxon>
        <taxon>Actinomycetes</taxon>
        <taxon>Micromonosporales</taxon>
        <taxon>Micromonosporaceae</taxon>
        <taxon>Micromonospora</taxon>
    </lineage>
</organism>
<name>A0A2W2CGH7_9ACTN</name>
<dbReference type="RefSeq" id="WP_111134862.1">
    <property type="nucleotide sequence ID" value="NZ_POUB01000091.1"/>
</dbReference>
<evidence type="ECO:0000313" key="1">
    <source>
        <dbReference type="EMBL" id="PZF97652.1"/>
    </source>
</evidence>
<proteinExistence type="predicted"/>
<protein>
    <submittedName>
        <fullName evidence="1">Uncharacterized protein</fullName>
    </submittedName>
</protein>
<dbReference type="EMBL" id="POUB01000091">
    <property type="protein sequence ID" value="PZF97652.1"/>
    <property type="molecule type" value="Genomic_DNA"/>
</dbReference>
<accession>A0A2W2CGH7</accession>